<keyword evidence="4" id="KW-0946">Virion</keyword>
<protein>
    <recommendedName>
        <fullName evidence="9">Maturation</fullName>
    </recommendedName>
</protein>
<evidence type="ECO:0000256" key="7">
    <source>
        <dbReference type="ARBA" id="ARBA00035110"/>
    </source>
</evidence>
<evidence type="ECO:0000313" key="8">
    <source>
        <dbReference type="EMBL" id="QDH89083.1"/>
    </source>
</evidence>
<keyword evidence="6" id="KW-1160">Virus entry into host cell</keyword>
<comment type="similarity">
    <text evidence="7">Belongs to the Leviviricetes maturation protein family.</text>
</comment>
<evidence type="ECO:0008006" key="9">
    <source>
        <dbReference type="Google" id="ProtNLM"/>
    </source>
</evidence>
<name>A0A514D626_9VIRU</name>
<keyword evidence="2" id="KW-0945">Host-virus interaction</keyword>
<organism evidence="8">
    <name type="scientific">Leviviridae sp</name>
    <dbReference type="NCBI Taxonomy" id="2027243"/>
    <lineage>
        <taxon>Viruses</taxon>
        <taxon>Riboviria</taxon>
        <taxon>Orthornavirae</taxon>
        <taxon>Lenarviricota</taxon>
        <taxon>Leviviricetes</taxon>
        <taxon>Norzivirales</taxon>
        <taxon>Fiersviridae</taxon>
    </lineage>
</organism>
<accession>A0A514D626</accession>
<evidence type="ECO:0000256" key="5">
    <source>
        <dbReference type="ARBA" id="ARBA00023104"/>
    </source>
</evidence>
<dbReference type="InterPro" id="IPR005563">
    <property type="entry name" value="A_protein"/>
</dbReference>
<evidence type="ECO:0000256" key="4">
    <source>
        <dbReference type="ARBA" id="ARBA00022844"/>
    </source>
</evidence>
<evidence type="ECO:0000256" key="2">
    <source>
        <dbReference type="ARBA" id="ARBA00022581"/>
    </source>
</evidence>
<reference evidence="8" key="1">
    <citation type="submission" date="2019-05" db="EMBL/GenBank/DDBJ databases">
        <title>Metatranscriptomic reconstruction reveals RNA viruses with the potential to shape carbon cycling in soil.</title>
        <authorList>
            <person name="Starr E.P."/>
            <person name="Nuccio E."/>
            <person name="Pett-Ridge J."/>
            <person name="Banfield J.F."/>
            <person name="Firestone M.K."/>
        </authorList>
    </citation>
    <scope>NUCLEOTIDE SEQUENCE</scope>
    <source>
        <strain evidence="8">H4_Bulk_Litter_24_scaffold_705</strain>
    </source>
</reference>
<evidence type="ECO:0000256" key="1">
    <source>
        <dbReference type="ARBA" id="ARBA00004328"/>
    </source>
</evidence>
<keyword evidence="5" id="KW-1175">Viral attachment to host cell pilus</keyword>
<keyword evidence="3" id="KW-1161">Viral attachment to host cell</keyword>
<evidence type="ECO:0000256" key="3">
    <source>
        <dbReference type="ARBA" id="ARBA00022804"/>
    </source>
</evidence>
<gene>
    <name evidence="8" type="ORF">H4BulkLitter24705_000003</name>
</gene>
<dbReference type="GO" id="GO:0044423">
    <property type="term" value="C:virion component"/>
    <property type="evidence" value="ECO:0007669"/>
    <property type="project" value="UniProtKB-KW"/>
</dbReference>
<evidence type="ECO:0000256" key="6">
    <source>
        <dbReference type="ARBA" id="ARBA00023296"/>
    </source>
</evidence>
<sequence length="351" mass="38479">MALPITGPINKGQNTPAVSWNRTGYRQAVPRTLVLELDYSMGRVLGGLSNQNVTGTGSAYQFNVNFWTFLPEFDQVIAQVRARLSTSVQDRAALGVDAAEYGSSVDMISSAAGRIGRIASAVRRKDFGALLKAADPRGVDNLKRNRPTWKKSFADNFLEVHFGWVPLAQDIHDATQVISSPLKADSVRDSCHASHHYEAMSGQGQPHGAHEMWSCTISCKVGANVVVDNPTLHLASQLGLTNPLSVAWELVPFSFVVDWFANVGQFVGQLDEFAGLRLVNAYTTIFIRAGGFQARWNPYWEPTYESLSWENVCVKRSGGIPTVPLTLKPFKLPSATRAITAVSLMIQQLSR</sequence>
<comment type="subcellular location">
    <subcellularLocation>
        <location evidence="1">Virion</location>
    </subcellularLocation>
</comment>
<dbReference type="Pfam" id="PF03863">
    <property type="entry name" value="Phage_mat-A"/>
    <property type="match status" value="1"/>
</dbReference>
<dbReference type="EMBL" id="MN034588">
    <property type="protein sequence ID" value="QDH89083.1"/>
    <property type="molecule type" value="Genomic_RNA"/>
</dbReference>
<proteinExistence type="inferred from homology"/>
<dbReference type="GO" id="GO:0039666">
    <property type="term" value="P:virion attachment to host cell pilus"/>
    <property type="evidence" value="ECO:0007669"/>
    <property type="project" value="UniProtKB-KW"/>
</dbReference>